<dbReference type="SUPFAM" id="SSF52540">
    <property type="entry name" value="P-loop containing nucleoside triphosphate hydrolases"/>
    <property type="match status" value="1"/>
</dbReference>
<keyword evidence="4" id="KW-0067">ATP-binding</keyword>
<dbReference type="PROSITE" id="PS50893">
    <property type="entry name" value="ABC_TRANSPORTER_2"/>
    <property type="match status" value="1"/>
</dbReference>
<dbReference type="CDD" id="cd03235">
    <property type="entry name" value="ABC_Metallic_Cations"/>
    <property type="match status" value="1"/>
</dbReference>
<keyword evidence="3" id="KW-0547">Nucleotide-binding</keyword>
<dbReference type="FunFam" id="3.40.50.300:FF:000134">
    <property type="entry name" value="Iron-enterobactin ABC transporter ATP-binding protein"/>
    <property type="match status" value="1"/>
</dbReference>
<dbReference type="RefSeq" id="WP_101541014.1">
    <property type="nucleotide sequence ID" value="NZ_PKGS01000012.1"/>
</dbReference>
<keyword evidence="2" id="KW-0813">Transport</keyword>
<accession>A0A2I1M3L6</accession>
<reference evidence="6 7" key="1">
    <citation type="submission" date="2017-12" db="EMBL/GenBank/DDBJ databases">
        <title>Phylogenetic diversity of female urinary microbiome.</title>
        <authorList>
            <person name="Thomas-White K."/>
            <person name="Wolfe A.J."/>
        </authorList>
    </citation>
    <scope>NUCLEOTIDE SEQUENCE [LARGE SCALE GENOMIC DNA]</scope>
    <source>
        <strain evidence="6 7">UMB0119</strain>
    </source>
</reference>
<dbReference type="SMART" id="SM00382">
    <property type="entry name" value="AAA"/>
    <property type="match status" value="1"/>
</dbReference>
<dbReference type="PANTHER" id="PTHR42734:SF17">
    <property type="entry name" value="METAL TRANSPORT SYSTEM ATP-BINDING PROTEIN TM_0124-RELATED"/>
    <property type="match status" value="1"/>
</dbReference>
<keyword evidence="7" id="KW-1185">Reference proteome</keyword>
<sequence>MSIIEIKNLNFAYNEKLILENINLTVEKGDFLAISGQNGSGKTTLIKILTGELKKRSGEINILDQSIERIDDFSQIGYVPQLSESKDITFPLTCFEYVILNLYREFNAFKRPTKEVIRKTSDTFKRLNIDQLKNRTFNKLSGGQQQRVMIARALVSSPEILILDEPTVGIDQKSKEEFLDLLGHLNKKHKITVLIISHEMELIDNYVNKTMFLKEGRLINA</sequence>
<dbReference type="AlphaFoldDB" id="A0A2I1M3L6"/>
<name>A0A2I1M3L6_9FIRM</name>
<dbReference type="InterPro" id="IPR003593">
    <property type="entry name" value="AAA+_ATPase"/>
</dbReference>
<evidence type="ECO:0000259" key="5">
    <source>
        <dbReference type="PROSITE" id="PS50893"/>
    </source>
</evidence>
<dbReference type="InterPro" id="IPR027417">
    <property type="entry name" value="P-loop_NTPase"/>
</dbReference>
<gene>
    <name evidence="6" type="ORF">CYJ34_09350</name>
</gene>
<dbReference type="GO" id="GO:0005524">
    <property type="term" value="F:ATP binding"/>
    <property type="evidence" value="ECO:0007669"/>
    <property type="project" value="UniProtKB-KW"/>
</dbReference>
<dbReference type="Gene3D" id="3.40.50.300">
    <property type="entry name" value="P-loop containing nucleotide triphosphate hydrolases"/>
    <property type="match status" value="1"/>
</dbReference>
<evidence type="ECO:0000256" key="3">
    <source>
        <dbReference type="ARBA" id="ARBA00022741"/>
    </source>
</evidence>
<dbReference type="EMBL" id="PKGS01000012">
    <property type="protein sequence ID" value="PKZ14713.1"/>
    <property type="molecule type" value="Genomic_DNA"/>
</dbReference>
<evidence type="ECO:0000256" key="4">
    <source>
        <dbReference type="ARBA" id="ARBA00022840"/>
    </source>
</evidence>
<evidence type="ECO:0000313" key="7">
    <source>
        <dbReference type="Proteomes" id="UP000234335"/>
    </source>
</evidence>
<dbReference type="InterPro" id="IPR003439">
    <property type="entry name" value="ABC_transporter-like_ATP-bd"/>
</dbReference>
<dbReference type="PROSITE" id="PS00211">
    <property type="entry name" value="ABC_TRANSPORTER_1"/>
    <property type="match status" value="1"/>
</dbReference>
<organism evidence="6 7">
    <name type="scientific">Anaerococcus octavius</name>
    <dbReference type="NCBI Taxonomy" id="54007"/>
    <lineage>
        <taxon>Bacteria</taxon>
        <taxon>Bacillati</taxon>
        <taxon>Bacillota</taxon>
        <taxon>Tissierellia</taxon>
        <taxon>Tissierellales</taxon>
        <taxon>Peptoniphilaceae</taxon>
        <taxon>Anaerococcus</taxon>
    </lineage>
</organism>
<comment type="similarity">
    <text evidence="1">Belongs to the ABC transporter superfamily.</text>
</comment>
<dbReference type="Pfam" id="PF00005">
    <property type="entry name" value="ABC_tran"/>
    <property type="match status" value="1"/>
</dbReference>
<comment type="caution">
    <text evidence="6">The sequence shown here is derived from an EMBL/GenBank/DDBJ whole genome shotgun (WGS) entry which is preliminary data.</text>
</comment>
<evidence type="ECO:0000256" key="2">
    <source>
        <dbReference type="ARBA" id="ARBA00022448"/>
    </source>
</evidence>
<dbReference type="GO" id="GO:0016887">
    <property type="term" value="F:ATP hydrolysis activity"/>
    <property type="evidence" value="ECO:0007669"/>
    <property type="project" value="InterPro"/>
</dbReference>
<dbReference type="InterPro" id="IPR050153">
    <property type="entry name" value="Metal_Ion_Import_ABC"/>
</dbReference>
<dbReference type="PANTHER" id="PTHR42734">
    <property type="entry name" value="METAL TRANSPORT SYSTEM ATP-BINDING PROTEIN TM_0124-RELATED"/>
    <property type="match status" value="1"/>
</dbReference>
<protein>
    <submittedName>
        <fullName evidence="6">ABC transporter</fullName>
    </submittedName>
</protein>
<feature type="domain" description="ABC transporter" evidence="5">
    <location>
        <begin position="4"/>
        <end position="221"/>
    </location>
</feature>
<proteinExistence type="inferred from homology"/>
<evidence type="ECO:0000313" key="6">
    <source>
        <dbReference type="EMBL" id="PKZ14713.1"/>
    </source>
</evidence>
<dbReference type="Proteomes" id="UP000234335">
    <property type="component" value="Unassembled WGS sequence"/>
</dbReference>
<evidence type="ECO:0000256" key="1">
    <source>
        <dbReference type="ARBA" id="ARBA00005417"/>
    </source>
</evidence>
<dbReference type="InterPro" id="IPR017871">
    <property type="entry name" value="ABC_transporter-like_CS"/>
</dbReference>